<evidence type="ECO:0000259" key="3">
    <source>
        <dbReference type="PROSITE" id="PS00028"/>
    </source>
</evidence>
<dbReference type="InterPro" id="IPR013087">
    <property type="entry name" value="Znf_C2H2_type"/>
</dbReference>
<evidence type="ECO:0000256" key="2">
    <source>
        <dbReference type="SAM" id="SignalP"/>
    </source>
</evidence>
<feature type="compositionally biased region" description="Basic and acidic residues" evidence="1">
    <location>
        <begin position="696"/>
        <end position="705"/>
    </location>
</feature>
<dbReference type="PROSITE" id="PS00028">
    <property type="entry name" value="ZINC_FINGER_C2H2_1"/>
    <property type="match status" value="1"/>
</dbReference>
<feature type="compositionally biased region" description="Basic and acidic residues" evidence="1">
    <location>
        <begin position="548"/>
        <end position="558"/>
    </location>
</feature>
<keyword evidence="5" id="KW-1185">Reference proteome</keyword>
<dbReference type="AlphaFoldDB" id="A0A0G4EP00"/>
<gene>
    <name evidence="4" type="ORF">Vbra_20633</name>
</gene>
<feature type="compositionally biased region" description="Basic and acidic residues" evidence="1">
    <location>
        <begin position="636"/>
        <end position="646"/>
    </location>
</feature>
<evidence type="ECO:0000256" key="1">
    <source>
        <dbReference type="SAM" id="MobiDB-lite"/>
    </source>
</evidence>
<dbReference type="EMBL" id="CDMY01000278">
    <property type="protein sequence ID" value="CEL99353.1"/>
    <property type="molecule type" value="Genomic_DNA"/>
</dbReference>
<feature type="compositionally biased region" description="Basic and acidic residues" evidence="1">
    <location>
        <begin position="664"/>
        <end position="684"/>
    </location>
</feature>
<feature type="chain" id="PRO_5005188077" description="C2H2-type domain-containing protein" evidence="2">
    <location>
        <begin position="21"/>
        <end position="952"/>
    </location>
</feature>
<organism evidence="4 5">
    <name type="scientific">Vitrella brassicaformis (strain CCMP3155)</name>
    <dbReference type="NCBI Taxonomy" id="1169540"/>
    <lineage>
        <taxon>Eukaryota</taxon>
        <taxon>Sar</taxon>
        <taxon>Alveolata</taxon>
        <taxon>Colpodellida</taxon>
        <taxon>Vitrellaceae</taxon>
        <taxon>Vitrella</taxon>
    </lineage>
</organism>
<sequence length="952" mass="102151">MIRVLCLSLLTACAATYGASRTMSDSRPPSPSPGDEERRDCSLCGESRPLSDFVALHQGAAWPPPGTDGRCRVEYCRYCVVRLGRRRSRQPHRHRHLERRPEQRGCVWAACPACRQLYCPECVLGVDSLREVPADPLAPPPPPPDHRQCPLCDHPYGPGELRHVPCECNSLACPGCTEQARNPRSGELVCPYSQAPEHFYWHETFMDLMLHYTTAPSCAPARCPATATASCRCLPTGSTPAASAVVQRAYELTGPIFPTLDELITRGTLLVSGSTRIRFQVIDEPGCGGNCALNGVRRQLHAYRRRRAAVGRPHTDRLPDPMPSAVALRGRLVDDLLRRRIAGEFDGVLLYRGNTDDAVHADAYIEGIRSGGEGLSEVEMRSVANMTGATMVLCDRRAVEPQQQPTAPFPVSVRMVVHPEPAYQAAGTPTVHLLYLHGHWVSMVPAESQASGGPGPESGPAAHGRRDRSAARPTYSVLGLLGELGEPDAAGAASRGDEREIDAAGREEGAADGEPDAAGAASRGDEGANDAAGREGGAADAAGGEATTAERHEPRDEDAAVLDGRPSTHDAPSAAAVTTRLEELRAEDALAAQLSHLHTDETRLDPPAVPSLASPSVRRRVTVTSDPPRVVVEVQLADHSESRGERGGSQQEDLLLGSNSQSMDPRDSHSGERRDTPPSDEHRCPSQPPARPLLPHTREDEEALQRELATLNEDRAVAERIDREEELRRGRRRPRARQHGRSRRRRLGSADRLTIISPSASSGASSGDDPMDIDSPHPSPPAPSPLGDRAAGEGSAQRPPRPPQTLDEFIAAEGPNPPGVRSHQAIRRAWADPPPALARQARSLSPSRCPPLPTGRRRSDSEIRTTVSAARGALAGGRSAAGGLRGGRRSRAAGRPGPDAGVDPRGSRGADSHTDSAAEGPRRTGTRRCRDRALQQPPQAGARRSGRERGDE</sequence>
<feature type="region of interest" description="Disordered" evidence="1">
    <location>
        <begin position="20"/>
        <end position="39"/>
    </location>
</feature>
<name>A0A0G4EP00_VITBC</name>
<feature type="compositionally biased region" description="Low complexity" evidence="1">
    <location>
        <begin position="893"/>
        <end position="904"/>
    </location>
</feature>
<feature type="compositionally biased region" description="Low complexity" evidence="1">
    <location>
        <begin position="755"/>
        <end position="768"/>
    </location>
</feature>
<feature type="region of interest" description="Disordered" evidence="1">
    <location>
        <begin position="486"/>
        <end position="952"/>
    </location>
</feature>
<proteinExistence type="predicted"/>
<feature type="compositionally biased region" description="Basic and acidic residues" evidence="1">
    <location>
        <begin position="495"/>
        <end position="509"/>
    </location>
</feature>
<dbReference type="Proteomes" id="UP000041254">
    <property type="component" value="Unassembled WGS sequence"/>
</dbReference>
<feature type="compositionally biased region" description="Polar residues" evidence="1">
    <location>
        <begin position="648"/>
        <end position="663"/>
    </location>
</feature>
<feature type="signal peptide" evidence="2">
    <location>
        <begin position="1"/>
        <end position="20"/>
    </location>
</feature>
<reference evidence="4 5" key="1">
    <citation type="submission" date="2014-11" db="EMBL/GenBank/DDBJ databases">
        <authorList>
            <person name="Zhu J."/>
            <person name="Qi W."/>
            <person name="Song R."/>
        </authorList>
    </citation>
    <scope>NUCLEOTIDE SEQUENCE [LARGE SCALE GENOMIC DNA]</scope>
</reference>
<keyword evidence="2" id="KW-0732">Signal</keyword>
<evidence type="ECO:0000313" key="5">
    <source>
        <dbReference type="Proteomes" id="UP000041254"/>
    </source>
</evidence>
<feature type="region of interest" description="Disordered" evidence="1">
    <location>
        <begin position="446"/>
        <end position="470"/>
    </location>
</feature>
<evidence type="ECO:0000313" key="4">
    <source>
        <dbReference type="EMBL" id="CEL99353.1"/>
    </source>
</evidence>
<feature type="compositionally biased region" description="Low complexity" evidence="1">
    <location>
        <begin position="538"/>
        <end position="547"/>
    </location>
</feature>
<protein>
    <recommendedName>
        <fullName evidence="3">C2H2-type domain-containing protein</fullName>
    </recommendedName>
</protein>
<dbReference type="InParanoid" id="A0A0G4EP00"/>
<feature type="compositionally biased region" description="Basic and acidic residues" evidence="1">
    <location>
        <begin position="905"/>
        <end position="922"/>
    </location>
</feature>
<feature type="compositionally biased region" description="Basic residues" evidence="1">
    <location>
        <begin position="729"/>
        <end position="747"/>
    </location>
</feature>
<accession>A0A0G4EP00</accession>
<dbReference type="VEuPathDB" id="CryptoDB:Vbra_20633"/>
<feature type="compositionally biased region" description="Basic and acidic residues" evidence="1">
    <location>
        <begin position="712"/>
        <end position="728"/>
    </location>
</feature>
<feature type="compositionally biased region" description="Low complexity" evidence="1">
    <location>
        <begin position="867"/>
        <end position="878"/>
    </location>
</feature>
<feature type="domain" description="C2H2-type" evidence="3">
    <location>
        <begin position="76"/>
        <end position="96"/>
    </location>
</feature>